<proteinExistence type="predicted"/>
<dbReference type="EMBL" id="WBSM01000012">
    <property type="protein sequence ID" value="KAB8286975.1"/>
    <property type="molecule type" value="Genomic_DNA"/>
</dbReference>
<name>A0A6L4WXL7_9BIFI</name>
<evidence type="ECO:0000313" key="6">
    <source>
        <dbReference type="Proteomes" id="UP000482084"/>
    </source>
</evidence>
<accession>A0A6L4WXL7</accession>
<feature type="region of interest" description="Disordered" evidence="1">
    <location>
        <begin position="162"/>
        <end position="188"/>
    </location>
</feature>
<dbReference type="OrthoDB" id="10012541at2"/>
<evidence type="ECO:0000256" key="1">
    <source>
        <dbReference type="SAM" id="MobiDB-lite"/>
    </source>
</evidence>
<feature type="transmembrane region" description="Helical" evidence="2">
    <location>
        <begin position="43"/>
        <end position="65"/>
    </location>
</feature>
<reference evidence="4 5" key="1">
    <citation type="submission" date="2019-10" db="EMBL/GenBank/DDBJ databases">
        <title>Bifidobacterium from non-human primates.</title>
        <authorList>
            <person name="Modesto M."/>
        </authorList>
    </citation>
    <scope>NUCLEOTIDE SEQUENCE [LARGE SCALE GENOMIC DNA]</scope>
    <source>
        <strain evidence="4 5">TREM</strain>
    </source>
</reference>
<organism evidence="3 6">
    <name type="scientific">Bifidobacterium ramosum</name>
    <dbReference type="NCBI Taxonomy" id="1798158"/>
    <lineage>
        <taxon>Bacteria</taxon>
        <taxon>Bacillati</taxon>
        <taxon>Actinomycetota</taxon>
        <taxon>Actinomycetes</taxon>
        <taxon>Bifidobacteriales</taxon>
        <taxon>Bifidobacteriaceae</taxon>
        <taxon>Bifidobacterium</taxon>
    </lineage>
</organism>
<dbReference type="Proteomes" id="UP000482084">
    <property type="component" value="Unassembled WGS sequence"/>
</dbReference>
<evidence type="ECO:0000313" key="5">
    <source>
        <dbReference type="Proteomes" id="UP000469943"/>
    </source>
</evidence>
<keyword evidence="2" id="KW-0472">Membrane</keyword>
<protein>
    <submittedName>
        <fullName evidence="3">Uncharacterized protein</fullName>
    </submittedName>
</protein>
<dbReference type="Proteomes" id="UP000469943">
    <property type="component" value="Unassembled WGS sequence"/>
</dbReference>
<dbReference type="RefSeq" id="WP_152358937.1">
    <property type="nucleotide sequence ID" value="NZ_WBSM01000012.1"/>
</dbReference>
<keyword evidence="2" id="KW-0812">Transmembrane</keyword>
<evidence type="ECO:0000313" key="4">
    <source>
        <dbReference type="EMBL" id="NEG72517.1"/>
    </source>
</evidence>
<sequence length="370" mass="39085">MSDVILGPTNPNHEVAGTLAEPGAYEIMFDPRNRRPRTKRQRLLISVAFVLVALLMVASLARLTVATPPKLRVTLVDAGQYGTAVDDLAKDFIATANLRDRDVAVTTVDGTDADALRASLRRLRRDNTTDLVIAPVSTFDRLAGDELVARFDADDVSALISAQAPDSGDDGDVGTNEGSSGDAASQPPVVLRTTWYELPIDGEAGHAPGVGSLAWTCTQPAADDDVDQFASTTCMADASGYTDAGDIDSGTNAANADGGKDGDHNGDAVERRTYAPTAIVAIPDDVNVTTATDGSRTWTQTGPMAIRQTAVYGLRMDTSTRWTTMQRHAGAATNARTDYVMGVIGSDQIQHGPTVDGLAARFIAYLAFRA</sequence>
<keyword evidence="6" id="KW-1185">Reference proteome</keyword>
<comment type="caution">
    <text evidence="3">The sequence shown here is derived from an EMBL/GenBank/DDBJ whole genome shotgun (WGS) entry which is preliminary data.</text>
</comment>
<dbReference type="AlphaFoldDB" id="A0A6L4WXL7"/>
<gene>
    <name evidence="3" type="ORF">DSM100688_1926</name>
    <name evidence="4" type="ORF">GFD24_09945</name>
</gene>
<dbReference type="EMBL" id="WHZX01000009">
    <property type="protein sequence ID" value="NEG72517.1"/>
    <property type="molecule type" value="Genomic_DNA"/>
</dbReference>
<reference evidence="3 6" key="2">
    <citation type="submission" date="2019-10" db="EMBL/GenBank/DDBJ databases">
        <title>Characterization of the phylogenetic diversity of two novel species belonging to the genus Bifidobacterium: Bifidobacterium cebidarum sp. nov. and Bifidobacterium leontopitheci sp. nov.</title>
        <authorList>
            <person name="Lugli G.A."/>
            <person name="Duranti S."/>
            <person name="Milani C."/>
            <person name="Turroni F."/>
            <person name="Ventura M."/>
        </authorList>
    </citation>
    <scope>NUCLEOTIDE SEQUENCE [LARGE SCALE GENOMIC DNA]</scope>
    <source>
        <strain evidence="3 6">DSM 100688</strain>
    </source>
</reference>
<evidence type="ECO:0000256" key="2">
    <source>
        <dbReference type="SAM" id="Phobius"/>
    </source>
</evidence>
<evidence type="ECO:0000313" key="3">
    <source>
        <dbReference type="EMBL" id="KAB8286975.1"/>
    </source>
</evidence>
<keyword evidence="2" id="KW-1133">Transmembrane helix</keyword>